<proteinExistence type="predicted"/>
<dbReference type="AlphaFoldDB" id="A0A9D2PTT3"/>
<keyword evidence="1" id="KW-0238">DNA-binding</keyword>
<accession>A0A9D2PTT3</accession>
<name>A0A9D2PTT3_9FIRM</name>
<gene>
    <name evidence="3" type="ORF">H9931_00125</name>
</gene>
<evidence type="ECO:0000259" key="2">
    <source>
        <dbReference type="PROSITE" id="PS50943"/>
    </source>
</evidence>
<dbReference type="CDD" id="cd00093">
    <property type="entry name" value="HTH_XRE"/>
    <property type="match status" value="1"/>
</dbReference>
<dbReference type="Gene3D" id="1.10.260.40">
    <property type="entry name" value="lambda repressor-like DNA-binding domains"/>
    <property type="match status" value="1"/>
</dbReference>
<protein>
    <submittedName>
        <fullName evidence="3">Helix-turn-helix domain-containing protein</fullName>
    </submittedName>
</protein>
<dbReference type="SMART" id="SM00530">
    <property type="entry name" value="HTH_XRE"/>
    <property type="match status" value="1"/>
</dbReference>
<dbReference type="InterPro" id="IPR010982">
    <property type="entry name" value="Lambda_DNA-bd_dom_sf"/>
</dbReference>
<feature type="domain" description="HTH cro/C1-type" evidence="2">
    <location>
        <begin position="10"/>
        <end position="64"/>
    </location>
</feature>
<reference evidence="3" key="1">
    <citation type="journal article" date="2021" name="PeerJ">
        <title>Extensive microbial diversity within the chicken gut microbiome revealed by metagenomics and culture.</title>
        <authorList>
            <person name="Gilroy R."/>
            <person name="Ravi A."/>
            <person name="Getino M."/>
            <person name="Pursley I."/>
            <person name="Horton D.L."/>
            <person name="Alikhan N.F."/>
            <person name="Baker D."/>
            <person name="Gharbi K."/>
            <person name="Hall N."/>
            <person name="Watson M."/>
            <person name="Adriaenssens E.M."/>
            <person name="Foster-Nyarko E."/>
            <person name="Jarju S."/>
            <person name="Secka A."/>
            <person name="Antonio M."/>
            <person name="Oren A."/>
            <person name="Chaudhuri R.R."/>
            <person name="La Ragione R."/>
            <person name="Hildebrand F."/>
            <person name="Pallen M.J."/>
        </authorList>
    </citation>
    <scope>NUCLEOTIDE SEQUENCE</scope>
    <source>
        <strain evidence="3">CHK198-12963</strain>
    </source>
</reference>
<reference evidence="3" key="2">
    <citation type="submission" date="2021-04" db="EMBL/GenBank/DDBJ databases">
        <authorList>
            <person name="Gilroy R."/>
        </authorList>
    </citation>
    <scope>NUCLEOTIDE SEQUENCE</scope>
    <source>
        <strain evidence="3">CHK198-12963</strain>
    </source>
</reference>
<evidence type="ECO:0000313" key="3">
    <source>
        <dbReference type="EMBL" id="HJC65115.1"/>
    </source>
</evidence>
<dbReference type="InterPro" id="IPR001387">
    <property type="entry name" value="Cro/C1-type_HTH"/>
</dbReference>
<evidence type="ECO:0000256" key="1">
    <source>
        <dbReference type="ARBA" id="ARBA00023125"/>
    </source>
</evidence>
<dbReference type="SUPFAM" id="SSF47413">
    <property type="entry name" value="lambda repressor-like DNA-binding domains"/>
    <property type="match status" value="1"/>
</dbReference>
<comment type="caution">
    <text evidence="3">The sequence shown here is derived from an EMBL/GenBank/DDBJ whole genome shotgun (WGS) entry which is preliminary data.</text>
</comment>
<dbReference type="PANTHER" id="PTHR46558">
    <property type="entry name" value="TRACRIPTIONAL REGULATORY PROTEIN-RELATED-RELATED"/>
    <property type="match status" value="1"/>
</dbReference>
<organism evidence="3 4">
    <name type="scientific">Candidatus Enterocloster excrementigallinarum</name>
    <dbReference type="NCBI Taxonomy" id="2838558"/>
    <lineage>
        <taxon>Bacteria</taxon>
        <taxon>Bacillati</taxon>
        <taxon>Bacillota</taxon>
        <taxon>Clostridia</taxon>
        <taxon>Lachnospirales</taxon>
        <taxon>Lachnospiraceae</taxon>
        <taxon>Enterocloster</taxon>
    </lineage>
</organism>
<evidence type="ECO:0000313" key="4">
    <source>
        <dbReference type="Proteomes" id="UP000823863"/>
    </source>
</evidence>
<dbReference type="GO" id="GO:0003677">
    <property type="term" value="F:DNA binding"/>
    <property type="evidence" value="ECO:0007669"/>
    <property type="project" value="UniProtKB-KW"/>
</dbReference>
<dbReference type="Pfam" id="PF12844">
    <property type="entry name" value="HTH_19"/>
    <property type="match status" value="1"/>
</dbReference>
<dbReference type="Proteomes" id="UP000823863">
    <property type="component" value="Unassembled WGS sequence"/>
</dbReference>
<sequence>MSMILMGEKIKNLRKSQHLSQRDLASRLDISKSTLAAYENDSCAPSYEVLARIARMFHVTTDYLILGEEAFPSVSVAGLSQEQIHYVAEIIGGLQTSNLVKELIQKETTAAQLYRKSEEIFGKTHPETEETMKKLIDLSKRSK</sequence>
<dbReference type="EMBL" id="DWWB01000002">
    <property type="protein sequence ID" value="HJC65115.1"/>
    <property type="molecule type" value="Genomic_DNA"/>
</dbReference>
<dbReference type="PANTHER" id="PTHR46558:SF11">
    <property type="entry name" value="HTH-TYPE TRANSCRIPTIONAL REGULATOR XRE"/>
    <property type="match status" value="1"/>
</dbReference>
<dbReference type="PROSITE" id="PS50943">
    <property type="entry name" value="HTH_CROC1"/>
    <property type="match status" value="1"/>
</dbReference>